<evidence type="ECO:0000313" key="1">
    <source>
        <dbReference type="EMBL" id="ASO19571.1"/>
    </source>
</evidence>
<gene>
    <name evidence="1" type="ORF">AHOG_09635</name>
</gene>
<dbReference type="Gene3D" id="1.20.120.330">
    <property type="entry name" value="Nucleotidyltransferases domain 2"/>
    <property type="match status" value="1"/>
</dbReference>
<reference evidence="1 2" key="1">
    <citation type="submission" date="2017-07" db="EMBL/GenBank/DDBJ databases">
        <title>Complete genome sequence of Actinoalloteichus hoggarensis DSM 45943, type strain of Actinoalloteichus hoggarensis.</title>
        <authorList>
            <person name="Ruckert C."/>
            <person name="Nouioui I."/>
            <person name="Willmese J."/>
            <person name="van Wezel G."/>
            <person name="Klenk H.-P."/>
            <person name="Kalinowski J."/>
            <person name="Zotchev S.B."/>
        </authorList>
    </citation>
    <scope>NUCLEOTIDE SEQUENCE [LARGE SCALE GENOMIC DNA]</scope>
    <source>
        <strain evidence="1 2">DSM 45943</strain>
    </source>
</reference>
<evidence type="ECO:0000313" key="2">
    <source>
        <dbReference type="Proteomes" id="UP000204221"/>
    </source>
</evidence>
<dbReference type="Pfam" id="PF21418">
    <property type="entry name" value="LinB-like_C"/>
    <property type="match status" value="1"/>
</dbReference>
<dbReference type="KEGG" id="ahg:AHOG_09635"/>
<accession>A0A221W1W4</accession>
<dbReference type="Gene3D" id="3.30.460.10">
    <property type="entry name" value="Beta Polymerase, domain 2"/>
    <property type="match status" value="1"/>
</dbReference>
<dbReference type="OrthoDB" id="65410at2"/>
<organism evidence="1 2">
    <name type="scientific">Actinoalloteichus hoggarensis</name>
    <dbReference type="NCBI Taxonomy" id="1470176"/>
    <lineage>
        <taxon>Bacteria</taxon>
        <taxon>Bacillati</taxon>
        <taxon>Actinomycetota</taxon>
        <taxon>Actinomycetes</taxon>
        <taxon>Pseudonocardiales</taxon>
        <taxon>Pseudonocardiaceae</taxon>
        <taxon>Actinoalloteichus</taxon>
    </lineage>
</organism>
<name>A0A221W1W4_9PSEU</name>
<dbReference type="Proteomes" id="UP000204221">
    <property type="component" value="Chromosome"/>
</dbReference>
<dbReference type="InterPro" id="IPR043519">
    <property type="entry name" value="NT_sf"/>
</dbReference>
<dbReference type="EMBL" id="CP022521">
    <property type="protein sequence ID" value="ASO19571.1"/>
    <property type="molecule type" value="Genomic_DNA"/>
</dbReference>
<keyword evidence="2" id="KW-1185">Reference proteome</keyword>
<dbReference type="AlphaFoldDB" id="A0A221W1W4"/>
<protein>
    <submittedName>
        <fullName evidence="1">Uncharacterized protein</fullName>
    </submittedName>
</protein>
<sequence>MPSSAPLLDARVHRLREVAHADPRVDGVVLYGSWTLGEADAHSDIEAYVFVLDEDLDAFDGAEFVARLAPLQLAYTNMFGILAVVFDDLMRGEFHFEPAGRGAEQLASWRGLVHLPEPDRAVLLDRRGLLAPAAKALADAPAPKQAETARQLVDELTNWTLMVGHVLTRGETARAHAGLATMVAPHQLQLCRLLRGSTAHWLTPSRALEADVPADDVARYAATTAALDPASVRAAARESWHWSRELAAEAADRWGLALPARLHEDVATLLDEA</sequence>
<dbReference type="SUPFAM" id="SSF81301">
    <property type="entry name" value="Nucleotidyltransferase"/>
    <property type="match status" value="1"/>
</dbReference>
<proteinExistence type="predicted"/>
<dbReference type="RefSeq" id="WP_093944317.1">
    <property type="nucleotide sequence ID" value="NZ_CP022521.1"/>
</dbReference>
<dbReference type="InterPro" id="IPR048495">
    <property type="entry name" value="LinB-like_C"/>
</dbReference>